<keyword evidence="6 8" id="KW-0067">ATP-binding</keyword>
<comment type="similarity">
    <text evidence="8">Belongs to the tRNA(Ile)-lysidine synthase family.</text>
</comment>
<evidence type="ECO:0000256" key="3">
    <source>
        <dbReference type="ARBA" id="ARBA00022598"/>
    </source>
</evidence>
<dbReference type="Pfam" id="PF09179">
    <property type="entry name" value="TilS"/>
    <property type="match status" value="1"/>
</dbReference>
<evidence type="ECO:0000256" key="5">
    <source>
        <dbReference type="ARBA" id="ARBA00022741"/>
    </source>
</evidence>
<dbReference type="PANTHER" id="PTHR43033">
    <property type="entry name" value="TRNA(ILE)-LYSIDINE SYNTHASE-RELATED"/>
    <property type="match status" value="1"/>
</dbReference>
<dbReference type="EMBL" id="JABFHI010000001">
    <property type="protein sequence ID" value="NOG30656.1"/>
    <property type="molecule type" value="Genomic_DNA"/>
</dbReference>
<sequence length="442" mass="48188">MALPPLDALIARLDNALAETPPGRCIWVALSGGLDSSLLLTLAADACQRSGHRLAAIHVNHRLQEAATAFEHHCRQLCQSLQVPLTIAHVAVDTRSGQGLEGAARQARYAAFASHLATGDLLWLAQHQDDQAETLLLAALRGSGIRGLAGMPAVRHWQGLTLVRPWLDISQDQLNEAAEQKSLSWVDDPTNDQCEADRNFLRHRILPALETRWKGAGQRLARVAQHAAEADTLLNEYALDELASLRGETGGLKVAALLARSQPRQRLLVRTRCQRLGLPTPPAKRLESLLAQLGAAPDAQVKVVWPGGEGRVWQGQLYLLDATSEPESWAQAWSGKTPLVTPLGGRAFSVLPEAGTQWPEGELKACWRQGGEVLPLVGRGRRDLKRLLQEARLPPWERERVVVVHTQAGQCIAALHPPSGLSWAANGWQLVWHDPGVSAELE</sequence>
<organism evidence="10 11">
    <name type="scientific">Vreelandella azerica</name>
    <dbReference type="NCBI Taxonomy" id="2732867"/>
    <lineage>
        <taxon>Bacteria</taxon>
        <taxon>Pseudomonadati</taxon>
        <taxon>Pseudomonadota</taxon>
        <taxon>Gammaproteobacteria</taxon>
        <taxon>Oceanospirillales</taxon>
        <taxon>Halomonadaceae</taxon>
        <taxon>Vreelandella</taxon>
    </lineage>
</organism>
<evidence type="ECO:0000256" key="6">
    <source>
        <dbReference type="ARBA" id="ARBA00022840"/>
    </source>
</evidence>
<dbReference type="InterPro" id="IPR014729">
    <property type="entry name" value="Rossmann-like_a/b/a_fold"/>
</dbReference>
<protein>
    <recommendedName>
        <fullName evidence="8">tRNA(Ile)-lysidine synthase</fullName>
        <ecNumber evidence="8">6.3.4.19</ecNumber>
    </recommendedName>
    <alternativeName>
        <fullName evidence="8">tRNA(Ile)-2-lysyl-cytidine synthase</fullName>
    </alternativeName>
    <alternativeName>
        <fullName evidence="8">tRNA(Ile)-lysidine synthetase</fullName>
    </alternativeName>
</protein>
<dbReference type="InterPro" id="IPR011063">
    <property type="entry name" value="TilS/TtcA_N"/>
</dbReference>
<evidence type="ECO:0000256" key="8">
    <source>
        <dbReference type="HAMAP-Rule" id="MF_01161"/>
    </source>
</evidence>
<evidence type="ECO:0000256" key="4">
    <source>
        <dbReference type="ARBA" id="ARBA00022694"/>
    </source>
</evidence>
<dbReference type="GO" id="GO:0005524">
    <property type="term" value="F:ATP binding"/>
    <property type="evidence" value="ECO:0007669"/>
    <property type="project" value="UniProtKB-UniRule"/>
</dbReference>
<evidence type="ECO:0000313" key="11">
    <source>
        <dbReference type="Proteomes" id="UP000588806"/>
    </source>
</evidence>
<feature type="domain" description="Lysidine-tRNA(Ile) synthetase C-terminal" evidence="9">
    <location>
        <begin position="363"/>
        <end position="432"/>
    </location>
</feature>
<keyword evidence="5 8" id="KW-0547">Nucleotide-binding</keyword>
<dbReference type="InterPro" id="IPR015262">
    <property type="entry name" value="tRNA_Ile_lys_synt_subst-bd"/>
</dbReference>
<dbReference type="RefSeq" id="WP_171701139.1">
    <property type="nucleotide sequence ID" value="NZ_JABFHI010000001.1"/>
</dbReference>
<reference evidence="10 11" key="2">
    <citation type="submission" date="2020-06" db="EMBL/GenBank/DDBJ databases">
        <title>Halomonas songnenensis sp. nov., a moderately halophilic bacterium isolated from saline and alkaline soils.</title>
        <authorList>
            <person name="Jiang J."/>
            <person name="Pan Y."/>
        </authorList>
    </citation>
    <scope>NUCLEOTIDE SEQUENCE [LARGE SCALE GENOMIC DNA]</scope>
    <source>
        <strain evidence="10 11">TBZ9</strain>
    </source>
</reference>
<dbReference type="CDD" id="cd01992">
    <property type="entry name" value="TilS_N"/>
    <property type="match status" value="1"/>
</dbReference>
<dbReference type="SMART" id="SM00977">
    <property type="entry name" value="TilS_C"/>
    <property type="match status" value="1"/>
</dbReference>
<dbReference type="NCBIfam" id="TIGR02432">
    <property type="entry name" value="lysidine_TilS_N"/>
    <property type="match status" value="1"/>
</dbReference>
<evidence type="ECO:0000256" key="1">
    <source>
        <dbReference type="ARBA" id="ARBA00004496"/>
    </source>
</evidence>
<dbReference type="HAMAP" id="MF_01161">
    <property type="entry name" value="tRNA_Ile_lys_synt"/>
    <property type="match status" value="1"/>
</dbReference>
<dbReference type="InterPro" id="IPR012094">
    <property type="entry name" value="tRNA_Ile_lys_synt"/>
</dbReference>
<dbReference type="InterPro" id="IPR012796">
    <property type="entry name" value="Lysidine-tRNA-synth_C"/>
</dbReference>
<evidence type="ECO:0000259" key="9">
    <source>
        <dbReference type="SMART" id="SM00977"/>
    </source>
</evidence>
<dbReference type="InterPro" id="IPR012795">
    <property type="entry name" value="tRNA_Ile_lys_synt_N"/>
</dbReference>
<comment type="catalytic activity">
    <reaction evidence="7 8">
        <text>cytidine(34) in tRNA(Ile2) + L-lysine + ATP = lysidine(34) in tRNA(Ile2) + AMP + diphosphate + H(+)</text>
        <dbReference type="Rhea" id="RHEA:43744"/>
        <dbReference type="Rhea" id="RHEA-COMP:10625"/>
        <dbReference type="Rhea" id="RHEA-COMP:10670"/>
        <dbReference type="ChEBI" id="CHEBI:15378"/>
        <dbReference type="ChEBI" id="CHEBI:30616"/>
        <dbReference type="ChEBI" id="CHEBI:32551"/>
        <dbReference type="ChEBI" id="CHEBI:33019"/>
        <dbReference type="ChEBI" id="CHEBI:82748"/>
        <dbReference type="ChEBI" id="CHEBI:83665"/>
        <dbReference type="ChEBI" id="CHEBI:456215"/>
        <dbReference type="EC" id="6.3.4.19"/>
    </reaction>
</comment>
<dbReference type="Gene3D" id="1.20.59.20">
    <property type="match status" value="1"/>
</dbReference>
<dbReference type="Pfam" id="PF11734">
    <property type="entry name" value="TilS_C"/>
    <property type="match status" value="1"/>
</dbReference>
<name>A0A7Y3TUU0_9GAMM</name>
<gene>
    <name evidence="8 10" type="primary">tilS</name>
    <name evidence="10" type="ORF">HLB35_00685</name>
</gene>
<reference evidence="10 11" key="1">
    <citation type="submission" date="2020-05" db="EMBL/GenBank/DDBJ databases">
        <authorList>
            <person name="Ruan W."/>
            <person name="Jeon C.O."/>
            <person name="Chun B.H."/>
        </authorList>
    </citation>
    <scope>NUCLEOTIDE SEQUENCE [LARGE SCALE GENOMIC DNA]</scope>
    <source>
        <strain evidence="10 11">TBZ9</strain>
    </source>
</reference>
<evidence type="ECO:0000256" key="7">
    <source>
        <dbReference type="ARBA" id="ARBA00048539"/>
    </source>
</evidence>
<dbReference type="PANTHER" id="PTHR43033:SF1">
    <property type="entry name" value="TRNA(ILE)-LYSIDINE SYNTHASE-RELATED"/>
    <property type="match status" value="1"/>
</dbReference>
<dbReference type="Pfam" id="PF01171">
    <property type="entry name" value="ATP_bind_3"/>
    <property type="match status" value="1"/>
</dbReference>
<dbReference type="Proteomes" id="UP000588806">
    <property type="component" value="Unassembled WGS sequence"/>
</dbReference>
<comment type="subcellular location">
    <subcellularLocation>
        <location evidence="1 8">Cytoplasm</location>
    </subcellularLocation>
</comment>
<dbReference type="Gene3D" id="3.40.50.620">
    <property type="entry name" value="HUPs"/>
    <property type="match status" value="1"/>
</dbReference>
<dbReference type="GO" id="GO:0032267">
    <property type="term" value="F:tRNA(Ile)-lysidine synthase activity"/>
    <property type="evidence" value="ECO:0007669"/>
    <property type="project" value="UniProtKB-EC"/>
</dbReference>
<dbReference type="EC" id="6.3.4.19" evidence="8"/>
<feature type="binding site" evidence="8">
    <location>
        <begin position="31"/>
        <end position="36"/>
    </location>
    <ligand>
        <name>ATP</name>
        <dbReference type="ChEBI" id="CHEBI:30616"/>
    </ligand>
</feature>
<keyword evidence="11" id="KW-1185">Reference proteome</keyword>
<comment type="caution">
    <text evidence="10">The sequence shown here is derived from an EMBL/GenBank/DDBJ whole genome shotgun (WGS) entry which is preliminary data.</text>
</comment>
<dbReference type="NCBIfam" id="TIGR02433">
    <property type="entry name" value="lysidine_TilS_C"/>
    <property type="match status" value="1"/>
</dbReference>
<accession>A0A7Y3TUU0</accession>
<dbReference type="SUPFAM" id="SSF52402">
    <property type="entry name" value="Adenine nucleotide alpha hydrolases-like"/>
    <property type="match status" value="1"/>
</dbReference>
<comment type="domain">
    <text evidence="8">The N-terminal region contains the highly conserved SGGXDS motif, predicted to be a P-loop motif involved in ATP binding.</text>
</comment>
<keyword evidence="2 8" id="KW-0963">Cytoplasm</keyword>
<keyword evidence="3 8" id="KW-0436">Ligase</keyword>
<keyword evidence="4 8" id="KW-0819">tRNA processing</keyword>
<dbReference type="SUPFAM" id="SSF56037">
    <property type="entry name" value="PheT/TilS domain"/>
    <property type="match status" value="1"/>
</dbReference>
<comment type="function">
    <text evidence="8">Ligates lysine onto the cytidine present at position 34 of the AUA codon-specific tRNA(Ile) that contains the anticodon CAU, in an ATP-dependent manner. Cytidine is converted to lysidine, thus changing the amino acid specificity of the tRNA from methionine to isoleucine.</text>
</comment>
<proteinExistence type="inferred from homology"/>
<evidence type="ECO:0000313" key="10">
    <source>
        <dbReference type="EMBL" id="NOG30656.1"/>
    </source>
</evidence>
<dbReference type="GO" id="GO:0006400">
    <property type="term" value="P:tRNA modification"/>
    <property type="evidence" value="ECO:0007669"/>
    <property type="project" value="UniProtKB-UniRule"/>
</dbReference>
<dbReference type="AlphaFoldDB" id="A0A7Y3TUU0"/>
<dbReference type="SUPFAM" id="SSF82829">
    <property type="entry name" value="MesJ substrate recognition domain-like"/>
    <property type="match status" value="1"/>
</dbReference>
<evidence type="ECO:0000256" key="2">
    <source>
        <dbReference type="ARBA" id="ARBA00022490"/>
    </source>
</evidence>
<dbReference type="GO" id="GO:0005737">
    <property type="term" value="C:cytoplasm"/>
    <property type="evidence" value="ECO:0007669"/>
    <property type="project" value="UniProtKB-SubCell"/>
</dbReference>